<evidence type="ECO:0000256" key="6">
    <source>
        <dbReference type="ARBA" id="ARBA00022729"/>
    </source>
</evidence>
<evidence type="ECO:0000313" key="17">
    <source>
        <dbReference type="EMBL" id="HEA51321.1"/>
    </source>
</evidence>
<evidence type="ECO:0000256" key="4">
    <source>
        <dbReference type="ARBA" id="ARBA00022452"/>
    </source>
</evidence>
<organism evidence="17">
    <name type="scientific">Marinobacter antarcticus</name>
    <dbReference type="NCBI Taxonomy" id="564117"/>
    <lineage>
        <taxon>Bacteria</taxon>
        <taxon>Pseudomonadati</taxon>
        <taxon>Pseudomonadota</taxon>
        <taxon>Gammaproteobacteria</taxon>
        <taxon>Pseudomonadales</taxon>
        <taxon>Marinobacteraceae</taxon>
        <taxon>Marinobacter</taxon>
    </lineage>
</organism>
<dbReference type="Gene3D" id="2.40.170.20">
    <property type="entry name" value="TonB-dependent receptor, beta-barrel domain"/>
    <property type="match status" value="1"/>
</dbReference>
<evidence type="ECO:0000256" key="3">
    <source>
        <dbReference type="ARBA" id="ARBA00022448"/>
    </source>
</evidence>
<dbReference type="Gene3D" id="2.170.130.10">
    <property type="entry name" value="TonB-dependent receptor, plug domain"/>
    <property type="match status" value="1"/>
</dbReference>
<protein>
    <submittedName>
        <fullName evidence="17">TonB-dependent receptor</fullName>
    </submittedName>
</protein>
<evidence type="ECO:0000256" key="13">
    <source>
        <dbReference type="RuleBase" id="RU003357"/>
    </source>
</evidence>
<dbReference type="RefSeq" id="WP_304098712.1">
    <property type="nucleotide sequence ID" value="NZ_DRGY01000029.1"/>
</dbReference>
<dbReference type="GO" id="GO:0044718">
    <property type="term" value="P:siderophore transmembrane transport"/>
    <property type="evidence" value="ECO:0007669"/>
    <property type="project" value="TreeGrafter"/>
</dbReference>
<dbReference type="SUPFAM" id="SSF56935">
    <property type="entry name" value="Porins"/>
    <property type="match status" value="1"/>
</dbReference>
<evidence type="ECO:0000259" key="15">
    <source>
        <dbReference type="Pfam" id="PF00593"/>
    </source>
</evidence>
<sequence>MIHNKTLPFMLLTVSVTSFAPVTNAQESAPIAEMDTLVVTATRQGMAANELAHAVTVIDRQQLDTQFQTSRNLGEVLAKTVPGMAPASQTLTNFNQSLRGRNLLVLIDGVPQNTNRNISRDLMNIDVANIERIEVLRGASAVYGSGAAGGVVNIITRRNEAGATTTLGLQSALTEINKDGLGYRGEQYLGGGSDVFDYGLNLAWERRGAFFDADGDRIAPEPSQGDLSDTDSLSLAGKLRWFLDSGTLTLSANHFDAEQDTDFASDPSVAALPPGSAKARAIPGLQLDKQNETRNTQLNLAWSADQTLLGSLDAQAYYRDYHARFAPFDGRAFSNFQVLSQSFLDSETLGGRVTFNTDISEDSLVRWGLDLSREKSEQPVTTYDGSAFDNSGGRVFIDTGDRTFMPPITQDNIGAFAQLEHDLTDRLRGELGARFEYVSASFDDFATLGQGNAIQGGEVNYDDYLFNTGLVYSLSDATEVYGSFSQGFELPDIGLRLRYAPVGFDVSDSQLKPLKTDNYELGVRGDWGSTQASATMFYSESDLGQTSIQNFTLYLPRSEERIYGLELTLDHHINARWKLGGLLSWMEGERFDENDQRWEALNGFRIPPLQMRAYTEYAPSKHWFHRLQVNYSGSRDDAFEDQVGFGSREVKTYTTVDYFTRYQLDQHTLSLGVENLLNKDYFTAYGQLLRNGNNTSHIPASGVTLKASYAYQW</sequence>
<proteinExistence type="inferred from homology"/>
<keyword evidence="8 11" id="KW-0472">Membrane</keyword>
<name>A0A831R3G3_9GAMM</name>
<feature type="domain" description="TonB-dependent receptor plug" evidence="16">
    <location>
        <begin position="49"/>
        <end position="151"/>
    </location>
</feature>
<feature type="signal peptide" evidence="14">
    <location>
        <begin position="1"/>
        <end position="20"/>
    </location>
</feature>
<dbReference type="PANTHER" id="PTHR30069:SF42">
    <property type="entry name" value="FERRIC AEROBACTIN RECEPTOR"/>
    <property type="match status" value="1"/>
</dbReference>
<accession>A0A831R3G3</accession>
<dbReference type="PANTHER" id="PTHR30069">
    <property type="entry name" value="TONB-DEPENDENT OUTER MEMBRANE RECEPTOR"/>
    <property type="match status" value="1"/>
</dbReference>
<dbReference type="AlphaFoldDB" id="A0A831R3G3"/>
<dbReference type="InterPro" id="IPR010105">
    <property type="entry name" value="TonB_sidphr_rcpt"/>
</dbReference>
<comment type="subcellular location">
    <subcellularLocation>
        <location evidence="1 11">Cell outer membrane</location>
        <topology evidence="1 11">Multi-pass membrane protein</topology>
    </subcellularLocation>
</comment>
<evidence type="ECO:0000259" key="16">
    <source>
        <dbReference type="Pfam" id="PF07715"/>
    </source>
</evidence>
<evidence type="ECO:0000256" key="14">
    <source>
        <dbReference type="SAM" id="SignalP"/>
    </source>
</evidence>
<keyword evidence="9 17" id="KW-0675">Receptor</keyword>
<feature type="short sequence motif" description="TonB box" evidence="12">
    <location>
        <begin position="36"/>
        <end position="42"/>
    </location>
</feature>
<evidence type="ECO:0000256" key="12">
    <source>
        <dbReference type="PROSITE-ProRule" id="PRU10143"/>
    </source>
</evidence>
<dbReference type="PROSITE" id="PS00430">
    <property type="entry name" value="TONB_DEPENDENT_REC_1"/>
    <property type="match status" value="1"/>
</dbReference>
<reference evidence="17" key="1">
    <citation type="journal article" date="2020" name="mSystems">
        <title>Genome- and Community-Level Interaction Insights into Carbon Utilization and Element Cycling Functions of Hydrothermarchaeota in Hydrothermal Sediment.</title>
        <authorList>
            <person name="Zhou Z."/>
            <person name="Liu Y."/>
            <person name="Xu W."/>
            <person name="Pan J."/>
            <person name="Luo Z.H."/>
            <person name="Li M."/>
        </authorList>
    </citation>
    <scope>NUCLEOTIDE SEQUENCE [LARGE SCALE GENOMIC DNA]</scope>
    <source>
        <strain evidence="17">HyVt-357</strain>
    </source>
</reference>
<evidence type="ECO:0000256" key="10">
    <source>
        <dbReference type="ARBA" id="ARBA00023237"/>
    </source>
</evidence>
<evidence type="ECO:0000256" key="9">
    <source>
        <dbReference type="ARBA" id="ARBA00023170"/>
    </source>
</evidence>
<dbReference type="GO" id="GO:0038023">
    <property type="term" value="F:signaling receptor activity"/>
    <property type="evidence" value="ECO:0007669"/>
    <property type="project" value="InterPro"/>
</dbReference>
<evidence type="ECO:0000256" key="5">
    <source>
        <dbReference type="ARBA" id="ARBA00022692"/>
    </source>
</evidence>
<feature type="chain" id="PRO_5032594382" evidence="14">
    <location>
        <begin position="21"/>
        <end position="713"/>
    </location>
</feature>
<keyword evidence="6 14" id="KW-0732">Signal</keyword>
<evidence type="ECO:0000256" key="8">
    <source>
        <dbReference type="ARBA" id="ARBA00023136"/>
    </source>
</evidence>
<comment type="similarity">
    <text evidence="2 11 13">Belongs to the TonB-dependent receptor family.</text>
</comment>
<gene>
    <name evidence="17" type="ORF">ENI00_03170</name>
</gene>
<keyword evidence="7 12" id="KW-0798">TonB box</keyword>
<dbReference type="EMBL" id="DRGY01000029">
    <property type="protein sequence ID" value="HEA51321.1"/>
    <property type="molecule type" value="Genomic_DNA"/>
</dbReference>
<dbReference type="Pfam" id="PF00593">
    <property type="entry name" value="TonB_dep_Rec_b-barrel"/>
    <property type="match status" value="1"/>
</dbReference>
<dbReference type="GO" id="GO:0009279">
    <property type="term" value="C:cell outer membrane"/>
    <property type="evidence" value="ECO:0007669"/>
    <property type="project" value="UniProtKB-SubCell"/>
</dbReference>
<dbReference type="InterPro" id="IPR039426">
    <property type="entry name" value="TonB-dep_rcpt-like"/>
</dbReference>
<dbReference type="InterPro" id="IPR037066">
    <property type="entry name" value="Plug_dom_sf"/>
</dbReference>
<evidence type="ECO:0000256" key="7">
    <source>
        <dbReference type="ARBA" id="ARBA00023077"/>
    </source>
</evidence>
<feature type="domain" description="TonB-dependent receptor-like beta-barrel" evidence="15">
    <location>
        <begin position="244"/>
        <end position="676"/>
    </location>
</feature>
<comment type="caution">
    <text evidence="17">The sequence shown here is derived from an EMBL/GenBank/DDBJ whole genome shotgun (WGS) entry which is preliminary data.</text>
</comment>
<dbReference type="InterPro" id="IPR010916">
    <property type="entry name" value="TonB_box_CS"/>
</dbReference>
<dbReference type="Pfam" id="PF07715">
    <property type="entry name" value="Plug"/>
    <property type="match status" value="1"/>
</dbReference>
<evidence type="ECO:0000256" key="2">
    <source>
        <dbReference type="ARBA" id="ARBA00009810"/>
    </source>
</evidence>
<keyword evidence="5 11" id="KW-0812">Transmembrane</keyword>
<dbReference type="GO" id="GO:0015344">
    <property type="term" value="F:siderophore uptake transmembrane transporter activity"/>
    <property type="evidence" value="ECO:0007669"/>
    <property type="project" value="TreeGrafter"/>
</dbReference>
<evidence type="ECO:0000256" key="11">
    <source>
        <dbReference type="PROSITE-ProRule" id="PRU01360"/>
    </source>
</evidence>
<keyword evidence="3 11" id="KW-0813">Transport</keyword>
<dbReference type="Proteomes" id="UP000885748">
    <property type="component" value="Unassembled WGS sequence"/>
</dbReference>
<dbReference type="InterPro" id="IPR036942">
    <property type="entry name" value="Beta-barrel_TonB_sf"/>
</dbReference>
<dbReference type="CDD" id="cd01347">
    <property type="entry name" value="ligand_gated_channel"/>
    <property type="match status" value="1"/>
</dbReference>
<evidence type="ECO:0000256" key="1">
    <source>
        <dbReference type="ARBA" id="ARBA00004571"/>
    </source>
</evidence>
<dbReference type="InterPro" id="IPR012910">
    <property type="entry name" value="Plug_dom"/>
</dbReference>
<dbReference type="PROSITE" id="PS52016">
    <property type="entry name" value="TONB_DEPENDENT_REC_3"/>
    <property type="match status" value="1"/>
</dbReference>
<keyword evidence="10 11" id="KW-0998">Cell outer membrane</keyword>
<dbReference type="NCBIfam" id="TIGR01783">
    <property type="entry name" value="TonB-siderophor"/>
    <property type="match status" value="1"/>
</dbReference>
<keyword evidence="4 11" id="KW-1134">Transmembrane beta strand</keyword>
<dbReference type="InterPro" id="IPR000531">
    <property type="entry name" value="Beta-barrel_TonB"/>
</dbReference>